<dbReference type="CDD" id="cd05327">
    <property type="entry name" value="retinol-DH_like_SDR_c_like"/>
    <property type="match status" value="1"/>
</dbReference>
<name>A0A0G4J686_PLABS</name>
<evidence type="ECO:0000256" key="4">
    <source>
        <dbReference type="RuleBase" id="RU000363"/>
    </source>
</evidence>
<sequence>MPSNPTGFSPETMPDLGGKVILVTGGNQGIGYETVLALARKGATVVMASRSESRANEAIAQIKAQVPSAAVEFLHLDLADLQNVVQAAGSFAAKHDRLDVLINNAGIYVVPFSTTKDGFESVFQTNFVGHFALTRELIPFLLRAENPRIVNVSSTLHKAAPSQGILFDTMNDEKSMSNDGRYGQSKLASILFTAALHKRYGDKVFVNSVHPGFVKTDIIRDLGFFLRPVMWLMQSLFALSTPHGAYTSLYVATSPDVVDKTLKNKYFIPLGALSSGLSKLATDDELADRLWSWTEAELKKRNI</sequence>
<proteinExistence type="inferred from homology"/>
<dbReference type="OrthoDB" id="191139at2759"/>
<evidence type="ECO:0000313" key="5">
    <source>
        <dbReference type="EMBL" id="CEP03042.1"/>
    </source>
</evidence>
<dbReference type="EMBL" id="OVEO01000018">
    <property type="protein sequence ID" value="SPR01644.1"/>
    <property type="molecule type" value="Genomic_DNA"/>
</dbReference>
<keyword evidence="7" id="KW-1185">Reference proteome</keyword>
<evidence type="ECO:0000313" key="7">
    <source>
        <dbReference type="Proteomes" id="UP000039324"/>
    </source>
</evidence>
<dbReference type="Pfam" id="PF00106">
    <property type="entry name" value="adh_short"/>
    <property type="match status" value="1"/>
</dbReference>
<keyword evidence="2" id="KW-0521">NADP</keyword>
<reference evidence="5 7" key="1">
    <citation type="submission" date="2015-02" db="EMBL/GenBank/DDBJ databases">
        <authorList>
            <person name="Chooi Y.-H."/>
        </authorList>
    </citation>
    <scope>NUCLEOTIDE SEQUENCE [LARGE SCALE GENOMIC DNA]</scope>
    <source>
        <strain evidence="5">E3</strain>
    </source>
</reference>
<dbReference type="AlphaFoldDB" id="A0A0G4J686"/>
<dbReference type="PANTHER" id="PTHR24320">
    <property type="entry name" value="RETINOL DEHYDROGENASE"/>
    <property type="match status" value="1"/>
</dbReference>
<accession>A0A0G4J686</accession>
<dbReference type="STRING" id="37360.A0A0G4J686"/>
<dbReference type="PANTHER" id="PTHR24320:SF282">
    <property type="entry name" value="WW DOMAIN-CONTAINING OXIDOREDUCTASE"/>
    <property type="match status" value="1"/>
</dbReference>
<dbReference type="InterPro" id="IPR002347">
    <property type="entry name" value="SDR_fam"/>
</dbReference>
<dbReference type="InterPro" id="IPR036291">
    <property type="entry name" value="NAD(P)-bd_dom_sf"/>
</dbReference>
<dbReference type="OMA" id="LMCATEP"/>
<evidence type="ECO:0000256" key="2">
    <source>
        <dbReference type="ARBA" id="ARBA00022857"/>
    </source>
</evidence>
<dbReference type="SUPFAM" id="SSF51735">
    <property type="entry name" value="NAD(P)-binding Rossmann-fold domains"/>
    <property type="match status" value="1"/>
</dbReference>
<organism evidence="5 7">
    <name type="scientific">Plasmodiophora brassicae</name>
    <name type="common">Clubroot disease agent</name>
    <dbReference type="NCBI Taxonomy" id="37360"/>
    <lineage>
        <taxon>Eukaryota</taxon>
        <taxon>Sar</taxon>
        <taxon>Rhizaria</taxon>
        <taxon>Endomyxa</taxon>
        <taxon>Phytomyxea</taxon>
        <taxon>Plasmodiophorida</taxon>
        <taxon>Plasmodiophoridae</taxon>
        <taxon>Plasmodiophora</taxon>
    </lineage>
</organism>
<evidence type="ECO:0000256" key="1">
    <source>
        <dbReference type="ARBA" id="ARBA00006484"/>
    </source>
</evidence>
<geneLocation type="mitochondrion" evidence="6"/>
<dbReference type="Proteomes" id="UP000039324">
    <property type="component" value="Unassembled WGS sequence"/>
</dbReference>
<evidence type="ECO:0008006" key="9">
    <source>
        <dbReference type="Google" id="ProtNLM"/>
    </source>
</evidence>
<dbReference type="Gene3D" id="3.40.50.720">
    <property type="entry name" value="NAD(P)-binding Rossmann-like Domain"/>
    <property type="match status" value="1"/>
</dbReference>
<protein>
    <recommendedName>
        <fullName evidence="9">NAD(P)-binding protein</fullName>
    </recommendedName>
</protein>
<dbReference type="PRINTS" id="PR00081">
    <property type="entry name" value="GDHRDH"/>
</dbReference>
<gene>
    <name evidence="5" type="ORF">PBRA_009260</name>
    <name evidence="6" type="ORF">PLBR_LOCUS8859</name>
</gene>
<dbReference type="EMBL" id="CDSF01000138">
    <property type="protein sequence ID" value="CEP03042.1"/>
    <property type="molecule type" value="Genomic_DNA"/>
</dbReference>
<keyword evidence="3" id="KW-0560">Oxidoreductase</keyword>
<dbReference type="GO" id="GO:0016491">
    <property type="term" value="F:oxidoreductase activity"/>
    <property type="evidence" value="ECO:0007669"/>
    <property type="project" value="UniProtKB-KW"/>
</dbReference>
<evidence type="ECO:0000313" key="8">
    <source>
        <dbReference type="Proteomes" id="UP000290189"/>
    </source>
</evidence>
<keyword evidence="6" id="KW-0496">Mitochondrion</keyword>
<evidence type="ECO:0000256" key="3">
    <source>
        <dbReference type="ARBA" id="ARBA00023002"/>
    </source>
</evidence>
<dbReference type="PRINTS" id="PR00080">
    <property type="entry name" value="SDRFAMILY"/>
</dbReference>
<dbReference type="Proteomes" id="UP000290189">
    <property type="component" value="Unassembled WGS sequence"/>
</dbReference>
<reference evidence="6 8" key="2">
    <citation type="submission" date="2018-03" db="EMBL/GenBank/DDBJ databases">
        <authorList>
            <person name="Fogelqvist J."/>
        </authorList>
    </citation>
    <scope>NUCLEOTIDE SEQUENCE [LARGE SCALE GENOMIC DNA]</scope>
</reference>
<evidence type="ECO:0000313" key="6">
    <source>
        <dbReference type="EMBL" id="SPR01644.1"/>
    </source>
</evidence>
<comment type="similarity">
    <text evidence="1 4">Belongs to the short-chain dehydrogenases/reductases (SDR) family.</text>
</comment>